<evidence type="ECO:0000313" key="4">
    <source>
        <dbReference type="Proteomes" id="UP000437736"/>
    </source>
</evidence>
<dbReference type="SUPFAM" id="SSF88713">
    <property type="entry name" value="Glycoside hydrolase/deacetylase"/>
    <property type="match status" value="1"/>
</dbReference>
<sequence length="305" mass="31717">MRAHATGWTGRFVAALGLAALLLAACAPTAKVIEGRRATPVAADPASPPPGLAGRQWDRIPTNAKVVALTFDAGANADGVASILATLRQQHVPATFFLTGDFVKAFPSQTRDIAAAGERVGDHSVSHPYFTQLTDAQIRAQVVDAQAQIRATAGTDPWPWFRFPYGDYDAHTIAVVNSVGFVPVGWTVDTLGWEGTSGGISVATVVSRVLAALQPGEIVLMHCGSNPTDHSTLDAAALPQVISQLRARGYRFVTVDALMGLGYTISTSDGGAHSFGAPWYGSMAGKLAPGVRVVAIAGDPATGGY</sequence>
<feature type="signal peptide" evidence="1">
    <location>
        <begin position="1"/>
        <end position="30"/>
    </location>
</feature>
<dbReference type="InterPro" id="IPR011330">
    <property type="entry name" value="Glyco_hydro/deAcase_b/a-brl"/>
</dbReference>
<name>A0ABW9QV66_9ACTN</name>
<dbReference type="InterPro" id="IPR050248">
    <property type="entry name" value="Polysacc_deacetylase_ArnD"/>
</dbReference>
<keyword evidence="1" id="KW-0732">Signal</keyword>
<gene>
    <name evidence="3" type="ORF">GHK86_12695</name>
</gene>
<dbReference type="Pfam" id="PF01522">
    <property type="entry name" value="Polysacc_deac_1"/>
    <property type="match status" value="1"/>
</dbReference>
<proteinExistence type="predicted"/>
<evidence type="ECO:0000256" key="1">
    <source>
        <dbReference type="SAM" id="SignalP"/>
    </source>
</evidence>
<dbReference type="InterPro" id="IPR002509">
    <property type="entry name" value="NODB_dom"/>
</dbReference>
<feature type="non-terminal residue" evidence="3">
    <location>
        <position position="305"/>
    </location>
</feature>
<evidence type="ECO:0000313" key="3">
    <source>
        <dbReference type="EMBL" id="MST33574.1"/>
    </source>
</evidence>
<keyword evidence="4" id="KW-1185">Reference proteome</keyword>
<comment type="caution">
    <text evidence="3">The sequence shown here is derived from an EMBL/GenBank/DDBJ whole genome shotgun (WGS) entry which is preliminary data.</text>
</comment>
<dbReference type="PROSITE" id="PS51677">
    <property type="entry name" value="NODB"/>
    <property type="match status" value="1"/>
</dbReference>
<dbReference type="CDD" id="cd10917">
    <property type="entry name" value="CE4_NodB_like_6s_7s"/>
    <property type="match status" value="1"/>
</dbReference>
<evidence type="ECO:0000259" key="2">
    <source>
        <dbReference type="PROSITE" id="PS51677"/>
    </source>
</evidence>
<organism evidence="3 4">
    <name type="scientific">Acidiferrimicrobium australe</name>
    <dbReference type="NCBI Taxonomy" id="2664430"/>
    <lineage>
        <taxon>Bacteria</taxon>
        <taxon>Bacillati</taxon>
        <taxon>Actinomycetota</taxon>
        <taxon>Acidimicrobiia</taxon>
        <taxon>Acidimicrobiales</taxon>
        <taxon>Acidimicrobiaceae</taxon>
        <taxon>Acidiferrimicrobium</taxon>
    </lineage>
</organism>
<accession>A0ABW9QV66</accession>
<dbReference type="EMBL" id="WJHE01000643">
    <property type="protein sequence ID" value="MST33574.1"/>
    <property type="molecule type" value="Genomic_DNA"/>
</dbReference>
<feature type="chain" id="PRO_5046049488" evidence="1">
    <location>
        <begin position="31"/>
        <end position="305"/>
    </location>
</feature>
<reference evidence="3 4" key="1">
    <citation type="submission" date="2019-11" db="EMBL/GenBank/DDBJ databases">
        <title>Acidiferrimicrobium australis gen. nov., sp. nov., an acidophilic and obligately heterotrophic, member of the Actinobacteria that catalyses dissimilatory oxido- reduction of iron isolated from metal-rich acidic water in Chile.</title>
        <authorList>
            <person name="Gonzalez D."/>
            <person name="Huber K."/>
            <person name="Hedrich S."/>
            <person name="Rojas-Villalobos C."/>
            <person name="Quatrini R."/>
            <person name="Dinamarca M.A."/>
            <person name="Schwarz A."/>
            <person name="Canales C."/>
            <person name="Nancucheo I."/>
        </authorList>
    </citation>
    <scope>NUCLEOTIDE SEQUENCE [LARGE SCALE GENOMIC DNA]</scope>
    <source>
        <strain evidence="3 4">USS-CCA1</strain>
    </source>
</reference>
<dbReference type="PROSITE" id="PS51257">
    <property type="entry name" value="PROKAR_LIPOPROTEIN"/>
    <property type="match status" value="1"/>
</dbReference>
<dbReference type="PANTHER" id="PTHR10587">
    <property type="entry name" value="GLYCOSYL TRANSFERASE-RELATED"/>
    <property type="match status" value="1"/>
</dbReference>
<protein>
    <submittedName>
        <fullName evidence="3">Polysaccharide deacetylase family protein</fullName>
    </submittedName>
</protein>
<dbReference type="Proteomes" id="UP000437736">
    <property type="component" value="Unassembled WGS sequence"/>
</dbReference>
<dbReference type="Gene3D" id="3.20.20.370">
    <property type="entry name" value="Glycoside hydrolase/deacetylase"/>
    <property type="match status" value="1"/>
</dbReference>
<feature type="domain" description="NodB homology" evidence="2">
    <location>
        <begin position="65"/>
        <end position="253"/>
    </location>
</feature>